<dbReference type="AlphaFoldDB" id="A0AAD5WFN4"/>
<dbReference type="InterPro" id="IPR035892">
    <property type="entry name" value="C2_domain_sf"/>
</dbReference>
<sequence>MENLKKKKWRPHKDAWTKFLSNEDPGQRSVFDCDLEDRVLATGEETLPERISRISADDLEFHRACNAKKSSTDTDCELLTILTYAPSVQFITATVKRAKSLPYNNSPFARIMLFDGRRLLEQKQTTINPSVAHKIFCRHFLQSLFLIGIIFT</sequence>
<name>A0AAD5WFN4_PARTN</name>
<keyword evidence="2" id="KW-1185">Reference proteome</keyword>
<evidence type="ECO:0000313" key="1">
    <source>
        <dbReference type="EMBL" id="KAJ1368361.1"/>
    </source>
</evidence>
<evidence type="ECO:0000313" key="2">
    <source>
        <dbReference type="Proteomes" id="UP001196413"/>
    </source>
</evidence>
<organism evidence="1 2">
    <name type="scientific">Parelaphostrongylus tenuis</name>
    <name type="common">Meningeal worm</name>
    <dbReference type="NCBI Taxonomy" id="148309"/>
    <lineage>
        <taxon>Eukaryota</taxon>
        <taxon>Metazoa</taxon>
        <taxon>Ecdysozoa</taxon>
        <taxon>Nematoda</taxon>
        <taxon>Chromadorea</taxon>
        <taxon>Rhabditida</taxon>
        <taxon>Rhabditina</taxon>
        <taxon>Rhabditomorpha</taxon>
        <taxon>Strongyloidea</taxon>
        <taxon>Metastrongylidae</taxon>
        <taxon>Parelaphostrongylus</taxon>
    </lineage>
</organism>
<comment type="caution">
    <text evidence="1">The sequence shown here is derived from an EMBL/GenBank/DDBJ whole genome shotgun (WGS) entry which is preliminary data.</text>
</comment>
<proteinExistence type="predicted"/>
<dbReference type="Gene3D" id="2.60.40.150">
    <property type="entry name" value="C2 domain"/>
    <property type="match status" value="1"/>
</dbReference>
<gene>
    <name evidence="1" type="ORF">KIN20_029481</name>
</gene>
<reference evidence="1" key="1">
    <citation type="submission" date="2021-06" db="EMBL/GenBank/DDBJ databases">
        <title>Parelaphostrongylus tenuis whole genome reference sequence.</title>
        <authorList>
            <person name="Garwood T.J."/>
            <person name="Larsen P.A."/>
            <person name="Fountain-Jones N.M."/>
            <person name="Garbe J.R."/>
            <person name="Macchietto M.G."/>
            <person name="Kania S.A."/>
            <person name="Gerhold R.W."/>
            <person name="Richards J.E."/>
            <person name="Wolf T.M."/>
        </authorList>
    </citation>
    <scope>NUCLEOTIDE SEQUENCE</scope>
    <source>
        <strain evidence="1">MNPRO001-30</strain>
        <tissue evidence="1">Meninges</tissue>
    </source>
</reference>
<dbReference type="Proteomes" id="UP001196413">
    <property type="component" value="Unassembled WGS sequence"/>
</dbReference>
<protein>
    <submittedName>
        <fullName evidence="1">Uncharacterized protein</fullName>
    </submittedName>
</protein>
<accession>A0AAD5WFN4</accession>
<dbReference type="EMBL" id="JAHQIW010006170">
    <property type="protein sequence ID" value="KAJ1368361.1"/>
    <property type="molecule type" value="Genomic_DNA"/>
</dbReference>